<reference evidence="4" key="1">
    <citation type="submission" date="2020-12" db="EMBL/GenBank/DDBJ databases">
        <title>Clostridium thailandense sp. nov., a novel acetogenic bacterium isolated from peat land soil in Thailand.</title>
        <authorList>
            <person name="Chaikitkaew S."/>
            <person name="Birkeland N.K."/>
        </authorList>
    </citation>
    <scope>NUCLEOTIDE SEQUENCE</scope>
    <source>
        <strain evidence="4">DSM 17425</strain>
    </source>
</reference>
<gene>
    <name evidence="4" type="ORF">I6U51_15380</name>
</gene>
<dbReference type="Proteomes" id="UP000622687">
    <property type="component" value="Unassembled WGS sequence"/>
</dbReference>
<name>A0A934M7K7_9CLOT</name>
<evidence type="ECO:0000259" key="2">
    <source>
        <dbReference type="Pfam" id="PF00534"/>
    </source>
</evidence>
<dbReference type="EMBL" id="JAEEGB010000017">
    <property type="protein sequence ID" value="MBI6874066.1"/>
    <property type="molecule type" value="Genomic_DNA"/>
</dbReference>
<proteinExistence type="predicted"/>
<feature type="domain" description="Glycosyl transferase family 1" evidence="2">
    <location>
        <begin position="194"/>
        <end position="345"/>
    </location>
</feature>
<dbReference type="GO" id="GO:0009103">
    <property type="term" value="P:lipopolysaccharide biosynthetic process"/>
    <property type="evidence" value="ECO:0007669"/>
    <property type="project" value="TreeGrafter"/>
</dbReference>
<dbReference type="SUPFAM" id="SSF53756">
    <property type="entry name" value="UDP-Glycosyltransferase/glycogen phosphorylase"/>
    <property type="match status" value="1"/>
</dbReference>
<protein>
    <submittedName>
        <fullName evidence="4">Glycosyltransferase family 4 protein</fullName>
    </submittedName>
</protein>
<evidence type="ECO:0000313" key="5">
    <source>
        <dbReference type="Proteomes" id="UP000622687"/>
    </source>
</evidence>
<dbReference type="InterPro" id="IPR028098">
    <property type="entry name" value="Glyco_trans_4-like_N"/>
</dbReference>
<organism evidence="4 5">
    <name type="scientific">Clostridium aciditolerans</name>
    <dbReference type="NCBI Taxonomy" id="339861"/>
    <lineage>
        <taxon>Bacteria</taxon>
        <taxon>Bacillati</taxon>
        <taxon>Bacillota</taxon>
        <taxon>Clostridia</taxon>
        <taxon>Eubacteriales</taxon>
        <taxon>Clostridiaceae</taxon>
        <taxon>Clostridium</taxon>
    </lineage>
</organism>
<evidence type="ECO:0000259" key="3">
    <source>
        <dbReference type="Pfam" id="PF13439"/>
    </source>
</evidence>
<keyword evidence="5" id="KW-1185">Reference proteome</keyword>
<feature type="domain" description="Glycosyltransferase subfamily 4-like N-terminal" evidence="3">
    <location>
        <begin position="17"/>
        <end position="168"/>
    </location>
</feature>
<evidence type="ECO:0000313" key="4">
    <source>
        <dbReference type="EMBL" id="MBI6874066.1"/>
    </source>
</evidence>
<dbReference type="Pfam" id="PF13439">
    <property type="entry name" value="Glyco_transf_4"/>
    <property type="match status" value="1"/>
</dbReference>
<dbReference type="CDD" id="cd03809">
    <property type="entry name" value="GT4_MtfB-like"/>
    <property type="match status" value="1"/>
</dbReference>
<keyword evidence="1" id="KW-0808">Transferase</keyword>
<sequence length="377" mass="42508">MRIGIDGRAAKWYRGTGIGTYTYQLINCLNKIDNINNYLLFMPENCEADLSFKDNFHLNNISEGNNNSFWDEVNIPNILKGSDIELYHVPQNGVGLPENKECNFMITLHDVIPYKMPETVSDRYLKIFHEHIPKVVSACDGIITVSDYSKKDIMEAFNFPENKIFVTPLASEDIYKPLNRDLSKKIAKKYYSIDKDFILYVGGFSPRKNIIGLIESFSKLLSIYKKDISLVIAGKKGKSYDSYKKRAEELGISDKVIFPGFIPIEHLPYIYNAAKLFAYPSFYEGFGLPPIEAMSCGVPVVASNATSVPEVVGNGGLLINPNDVDDLCYSMFRVLLDDDLRERLILSGIVKASELSWQKTAHQTINAYNKISNGWGA</sequence>
<dbReference type="RefSeq" id="WP_211143473.1">
    <property type="nucleotide sequence ID" value="NZ_JAEEGB010000017.1"/>
</dbReference>
<dbReference type="Gene3D" id="3.40.50.2000">
    <property type="entry name" value="Glycogen Phosphorylase B"/>
    <property type="match status" value="2"/>
</dbReference>
<evidence type="ECO:0000256" key="1">
    <source>
        <dbReference type="ARBA" id="ARBA00022679"/>
    </source>
</evidence>
<dbReference type="InterPro" id="IPR001296">
    <property type="entry name" value="Glyco_trans_1"/>
</dbReference>
<dbReference type="FunFam" id="3.40.50.2000:FF:000119">
    <property type="entry name" value="Glycosyl transferase group 1"/>
    <property type="match status" value="1"/>
</dbReference>
<dbReference type="Pfam" id="PF00534">
    <property type="entry name" value="Glycos_transf_1"/>
    <property type="match status" value="1"/>
</dbReference>
<dbReference type="AlphaFoldDB" id="A0A934M7K7"/>
<comment type="caution">
    <text evidence="4">The sequence shown here is derived from an EMBL/GenBank/DDBJ whole genome shotgun (WGS) entry which is preliminary data.</text>
</comment>
<dbReference type="PANTHER" id="PTHR46401">
    <property type="entry name" value="GLYCOSYLTRANSFERASE WBBK-RELATED"/>
    <property type="match status" value="1"/>
</dbReference>
<dbReference type="GO" id="GO:0016757">
    <property type="term" value="F:glycosyltransferase activity"/>
    <property type="evidence" value="ECO:0007669"/>
    <property type="project" value="InterPro"/>
</dbReference>
<dbReference type="PANTHER" id="PTHR46401:SF2">
    <property type="entry name" value="GLYCOSYLTRANSFERASE WBBK-RELATED"/>
    <property type="match status" value="1"/>
</dbReference>
<accession>A0A934M7K7</accession>